<sequence length="58" mass="6872">VDTVDWRETNVWWLFVDGMMSMACGWLLGDDIVMDKGERGNLIYFVFITFFNTSRTRD</sequence>
<feature type="transmembrane region" description="Helical" evidence="1">
    <location>
        <begin position="12"/>
        <end position="29"/>
    </location>
</feature>
<name>L7JY83_TRAHO</name>
<gene>
    <name evidence="2" type="ORF">THOM_0579</name>
</gene>
<protein>
    <submittedName>
        <fullName evidence="2">Uncharacterized protein</fullName>
    </submittedName>
</protein>
<dbReference type="Proteomes" id="UP000011185">
    <property type="component" value="Unassembled WGS sequence"/>
</dbReference>
<dbReference type="InParanoid" id="L7JY83"/>
<evidence type="ECO:0000313" key="3">
    <source>
        <dbReference type="Proteomes" id="UP000011185"/>
    </source>
</evidence>
<proteinExistence type="predicted"/>
<keyword evidence="3" id="KW-1185">Reference proteome</keyword>
<dbReference type="AlphaFoldDB" id="L7JY83"/>
<keyword evidence="1" id="KW-1133">Transmembrane helix</keyword>
<accession>L7JY83</accession>
<keyword evidence="1" id="KW-0472">Membrane</keyword>
<keyword evidence="1" id="KW-0812">Transmembrane</keyword>
<dbReference type="VEuPathDB" id="MicrosporidiaDB:THOM_0579"/>
<reference evidence="2 3" key="1">
    <citation type="journal article" date="2012" name="PLoS Pathog.">
        <title>The genome of the obligate intracellular parasite Trachipleistophora hominis: new insights into microsporidian genome dynamics and reductive evolution.</title>
        <authorList>
            <person name="Heinz E."/>
            <person name="Williams T.A."/>
            <person name="Nakjang S."/>
            <person name="Noel C.J."/>
            <person name="Swan D.C."/>
            <person name="Goldberg A.V."/>
            <person name="Harris S.R."/>
            <person name="Weinmaier T."/>
            <person name="Markert S."/>
            <person name="Becher D."/>
            <person name="Bernhardt J."/>
            <person name="Dagan T."/>
            <person name="Hacker C."/>
            <person name="Lucocq J.M."/>
            <person name="Schweder T."/>
            <person name="Rattei T."/>
            <person name="Hall N."/>
            <person name="Hirt R.P."/>
            <person name="Embley T.M."/>
        </authorList>
    </citation>
    <scope>NUCLEOTIDE SEQUENCE [LARGE SCALE GENOMIC DNA]</scope>
</reference>
<evidence type="ECO:0000313" key="2">
    <source>
        <dbReference type="EMBL" id="ELQ76433.1"/>
    </source>
</evidence>
<dbReference type="EMBL" id="JH993847">
    <property type="protein sequence ID" value="ELQ76433.1"/>
    <property type="molecule type" value="Genomic_DNA"/>
</dbReference>
<evidence type="ECO:0000256" key="1">
    <source>
        <dbReference type="SAM" id="Phobius"/>
    </source>
</evidence>
<dbReference type="HOGENOM" id="CLU_2984812_0_0_1"/>
<organism evidence="2 3">
    <name type="scientific">Trachipleistophora hominis</name>
    <name type="common">Microsporidian parasite</name>
    <dbReference type="NCBI Taxonomy" id="72359"/>
    <lineage>
        <taxon>Eukaryota</taxon>
        <taxon>Fungi</taxon>
        <taxon>Fungi incertae sedis</taxon>
        <taxon>Microsporidia</taxon>
        <taxon>Pleistophoridae</taxon>
        <taxon>Trachipleistophora</taxon>
    </lineage>
</organism>
<feature type="non-terminal residue" evidence="2">
    <location>
        <position position="1"/>
    </location>
</feature>